<accession>A0A547PS30</accession>
<keyword evidence="7" id="KW-1185">Reference proteome</keyword>
<evidence type="ECO:0000313" key="6">
    <source>
        <dbReference type="EMBL" id="TRD16933.1"/>
    </source>
</evidence>
<dbReference type="SUPFAM" id="SSF51316">
    <property type="entry name" value="Mss4-like"/>
    <property type="match status" value="1"/>
</dbReference>
<dbReference type="Gene3D" id="3.90.1590.10">
    <property type="entry name" value="glutathione-dependent formaldehyde- activating enzyme (gfa)"/>
    <property type="match status" value="1"/>
</dbReference>
<organism evidence="6 7">
    <name type="scientific">Palleronia caenipelagi</name>
    <dbReference type="NCBI Taxonomy" id="2489174"/>
    <lineage>
        <taxon>Bacteria</taxon>
        <taxon>Pseudomonadati</taxon>
        <taxon>Pseudomonadota</taxon>
        <taxon>Alphaproteobacteria</taxon>
        <taxon>Rhodobacterales</taxon>
        <taxon>Roseobacteraceae</taxon>
        <taxon>Palleronia</taxon>
    </lineage>
</organism>
<dbReference type="Pfam" id="PF04828">
    <property type="entry name" value="GFA"/>
    <property type="match status" value="1"/>
</dbReference>
<evidence type="ECO:0000256" key="3">
    <source>
        <dbReference type="ARBA" id="ARBA00022833"/>
    </source>
</evidence>
<feature type="domain" description="CENP-V/GFA" evidence="5">
    <location>
        <begin position="2"/>
        <end position="113"/>
    </location>
</feature>
<evidence type="ECO:0000256" key="4">
    <source>
        <dbReference type="ARBA" id="ARBA00023239"/>
    </source>
</evidence>
<dbReference type="GO" id="GO:0016846">
    <property type="term" value="F:carbon-sulfur lyase activity"/>
    <property type="evidence" value="ECO:0007669"/>
    <property type="project" value="InterPro"/>
</dbReference>
<dbReference type="GO" id="GO:0046872">
    <property type="term" value="F:metal ion binding"/>
    <property type="evidence" value="ECO:0007669"/>
    <property type="project" value="UniProtKB-KW"/>
</dbReference>
<dbReference type="RefSeq" id="WP_142835335.1">
    <property type="nucleotide sequence ID" value="NZ_VFSV01000026.1"/>
</dbReference>
<dbReference type="AlphaFoldDB" id="A0A547PS30"/>
<keyword evidence="4" id="KW-0456">Lyase</keyword>
<dbReference type="EMBL" id="VFSV01000026">
    <property type="protein sequence ID" value="TRD16933.1"/>
    <property type="molecule type" value="Genomic_DNA"/>
</dbReference>
<sequence length="138" mass="14892">MPEGSCLCGEIRFRVSGPLLPVVGCHCVQCRKTSGHYWAATATRRELLEISGTPKWYESTPGIKRGFCGRCGSSLFWDDGGDLVSIAPGGLDEGEPPAMVGHIFCASKGSYYEVADGLPQAAASDEEILKRGRTWRLP</sequence>
<comment type="caution">
    <text evidence="6">The sequence shown here is derived from an EMBL/GenBank/DDBJ whole genome shotgun (WGS) entry which is preliminary data.</text>
</comment>
<gene>
    <name evidence="6" type="ORF">FEV53_13410</name>
</gene>
<dbReference type="PANTHER" id="PTHR33337:SF40">
    <property type="entry name" value="CENP-V_GFA DOMAIN-CONTAINING PROTEIN-RELATED"/>
    <property type="match status" value="1"/>
</dbReference>
<dbReference type="InterPro" id="IPR006913">
    <property type="entry name" value="CENP-V/GFA"/>
</dbReference>
<dbReference type="PANTHER" id="PTHR33337">
    <property type="entry name" value="GFA DOMAIN-CONTAINING PROTEIN"/>
    <property type="match status" value="1"/>
</dbReference>
<protein>
    <submittedName>
        <fullName evidence="6">GFA family protein</fullName>
    </submittedName>
</protein>
<keyword evidence="3" id="KW-0862">Zinc</keyword>
<dbReference type="PROSITE" id="PS51891">
    <property type="entry name" value="CENP_V_GFA"/>
    <property type="match status" value="1"/>
</dbReference>
<evidence type="ECO:0000256" key="1">
    <source>
        <dbReference type="ARBA" id="ARBA00005495"/>
    </source>
</evidence>
<evidence type="ECO:0000256" key="2">
    <source>
        <dbReference type="ARBA" id="ARBA00022723"/>
    </source>
</evidence>
<dbReference type="Proteomes" id="UP000318590">
    <property type="component" value="Unassembled WGS sequence"/>
</dbReference>
<reference evidence="6 7" key="1">
    <citation type="submission" date="2019-06" db="EMBL/GenBank/DDBJ databases">
        <title>Paenimaribius caenipelagi gen. nov., sp. nov., isolated from a tidal flat.</title>
        <authorList>
            <person name="Yoon J.-H."/>
        </authorList>
    </citation>
    <scope>NUCLEOTIDE SEQUENCE [LARGE SCALE GENOMIC DNA]</scope>
    <source>
        <strain evidence="6 7">JBTF-M29</strain>
    </source>
</reference>
<proteinExistence type="inferred from homology"/>
<name>A0A547PS30_9RHOB</name>
<comment type="similarity">
    <text evidence="1">Belongs to the Gfa family.</text>
</comment>
<dbReference type="OrthoDB" id="9807246at2"/>
<evidence type="ECO:0000259" key="5">
    <source>
        <dbReference type="PROSITE" id="PS51891"/>
    </source>
</evidence>
<keyword evidence="2" id="KW-0479">Metal-binding</keyword>
<dbReference type="InterPro" id="IPR011057">
    <property type="entry name" value="Mss4-like_sf"/>
</dbReference>
<evidence type="ECO:0000313" key="7">
    <source>
        <dbReference type="Proteomes" id="UP000318590"/>
    </source>
</evidence>